<protein>
    <submittedName>
        <fullName evidence="1">Uncharacterized protein</fullName>
    </submittedName>
</protein>
<feature type="non-terminal residue" evidence="1">
    <location>
        <position position="1"/>
    </location>
</feature>
<accession>A0AAN9ADV7</accession>
<reference evidence="1 2" key="1">
    <citation type="submission" date="2023-11" db="EMBL/GenBank/DDBJ databases">
        <title>Halocaridina rubra genome assembly.</title>
        <authorList>
            <person name="Smith C."/>
        </authorList>
    </citation>
    <scope>NUCLEOTIDE SEQUENCE [LARGE SCALE GENOMIC DNA]</scope>
    <source>
        <strain evidence="1">EP-1</strain>
        <tissue evidence="1">Whole</tissue>
    </source>
</reference>
<evidence type="ECO:0000313" key="1">
    <source>
        <dbReference type="EMBL" id="KAK7084699.1"/>
    </source>
</evidence>
<keyword evidence="2" id="KW-1185">Reference proteome</keyword>
<dbReference type="Proteomes" id="UP001381693">
    <property type="component" value="Unassembled WGS sequence"/>
</dbReference>
<comment type="caution">
    <text evidence="1">The sequence shown here is derived from an EMBL/GenBank/DDBJ whole genome shotgun (WGS) entry which is preliminary data.</text>
</comment>
<evidence type="ECO:0000313" key="2">
    <source>
        <dbReference type="Proteomes" id="UP001381693"/>
    </source>
</evidence>
<sequence>LSSYKELYSRFVDKETRSIFERVPINNVPLMICNTSSIERMRLIILLYRRSIHMKEENVSIKQMVPDLIKISNPQILASYQITQTHFITEVLNHRELTGIAESKTPPLSCETKAVLPKGHVLSTTKGMSDSVSHCIGRKLRLSLIYTF</sequence>
<name>A0AAN9ADV7_HALRR</name>
<dbReference type="AlphaFoldDB" id="A0AAN9ADV7"/>
<gene>
    <name evidence="1" type="ORF">SK128_022832</name>
</gene>
<organism evidence="1 2">
    <name type="scientific">Halocaridina rubra</name>
    <name type="common">Hawaiian red shrimp</name>
    <dbReference type="NCBI Taxonomy" id="373956"/>
    <lineage>
        <taxon>Eukaryota</taxon>
        <taxon>Metazoa</taxon>
        <taxon>Ecdysozoa</taxon>
        <taxon>Arthropoda</taxon>
        <taxon>Crustacea</taxon>
        <taxon>Multicrustacea</taxon>
        <taxon>Malacostraca</taxon>
        <taxon>Eumalacostraca</taxon>
        <taxon>Eucarida</taxon>
        <taxon>Decapoda</taxon>
        <taxon>Pleocyemata</taxon>
        <taxon>Caridea</taxon>
        <taxon>Atyoidea</taxon>
        <taxon>Atyidae</taxon>
        <taxon>Halocaridina</taxon>
    </lineage>
</organism>
<proteinExistence type="predicted"/>
<dbReference type="EMBL" id="JAXCGZ010002005">
    <property type="protein sequence ID" value="KAK7084699.1"/>
    <property type="molecule type" value="Genomic_DNA"/>
</dbReference>